<gene>
    <name evidence="13" type="primary">thiE_1</name>
    <name evidence="9" type="synonym">thiE</name>
    <name evidence="13" type="ORF">SAMEA4412673_01358</name>
</gene>
<evidence type="ECO:0000256" key="11">
    <source>
        <dbReference type="RuleBase" id="RU004253"/>
    </source>
</evidence>
<evidence type="ECO:0000256" key="7">
    <source>
        <dbReference type="ARBA" id="ARBA00047851"/>
    </source>
</evidence>
<dbReference type="Pfam" id="PF02581">
    <property type="entry name" value="TMP-TENI"/>
    <property type="match status" value="1"/>
</dbReference>
<feature type="binding site" evidence="9">
    <location>
        <begin position="139"/>
        <end position="141"/>
    </location>
    <ligand>
        <name>2-[(2R,5Z)-2-carboxy-4-methylthiazol-5(2H)-ylidene]ethyl phosphate</name>
        <dbReference type="ChEBI" id="CHEBI:62899"/>
    </ligand>
</feature>
<evidence type="ECO:0000256" key="6">
    <source>
        <dbReference type="ARBA" id="ARBA00047334"/>
    </source>
</evidence>
<dbReference type="AlphaFoldDB" id="A0AAJ4XA91"/>
<comment type="catalytic activity">
    <reaction evidence="6 9 10">
        <text>4-methyl-5-(2-phosphooxyethyl)-thiazole + 4-amino-2-methyl-5-(diphosphooxymethyl)pyrimidine + H(+) = thiamine phosphate + diphosphate</text>
        <dbReference type="Rhea" id="RHEA:22328"/>
        <dbReference type="ChEBI" id="CHEBI:15378"/>
        <dbReference type="ChEBI" id="CHEBI:33019"/>
        <dbReference type="ChEBI" id="CHEBI:37575"/>
        <dbReference type="ChEBI" id="CHEBI:57841"/>
        <dbReference type="ChEBI" id="CHEBI:58296"/>
        <dbReference type="EC" id="2.5.1.3"/>
    </reaction>
</comment>
<evidence type="ECO:0000256" key="2">
    <source>
        <dbReference type="ARBA" id="ARBA00022679"/>
    </source>
</evidence>
<dbReference type="PANTHER" id="PTHR20857:SF15">
    <property type="entry name" value="THIAMINE-PHOSPHATE SYNTHASE"/>
    <property type="match status" value="1"/>
</dbReference>
<dbReference type="SUPFAM" id="SSF51391">
    <property type="entry name" value="Thiamin phosphate synthase"/>
    <property type="match status" value="1"/>
</dbReference>
<comment type="cofactor">
    <cofactor evidence="9">
        <name>Mg(2+)</name>
        <dbReference type="ChEBI" id="CHEBI:18420"/>
    </cofactor>
    <text evidence="9">Binds 1 Mg(2+) ion per subunit.</text>
</comment>
<feature type="binding site" evidence="9">
    <location>
        <position position="142"/>
    </location>
    <ligand>
        <name>4-amino-2-methyl-5-(diphosphooxymethyl)pyrimidine</name>
        <dbReference type="ChEBI" id="CHEBI:57841"/>
    </ligand>
</feature>
<dbReference type="Proteomes" id="UP000215355">
    <property type="component" value="Chromosome 1"/>
</dbReference>
<evidence type="ECO:0000256" key="10">
    <source>
        <dbReference type="RuleBase" id="RU003826"/>
    </source>
</evidence>
<feature type="binding site" evidence="9">
    <location>
        <position position="94"/>
    </location>
    <ligand>
        <name>Mg(2+)</name>
        <dbReference type="ChEBI" id="CHEBI:18420"/>
    </ligand>
</feature>
<evidence type="ECO:0000256" key="1">
    <source>
        <dbReference type="ARBA" id="ARBA00005165"/>
    </source>
</evidence>
<dbReference type="NCBIfam" id="TIGR00693">
    <property type="entry name" value="thiE"/>
    <property type="match status" value="1"/>
</dbReference>
<keyword evidence="5 9" id="KW-0784">Thiamine biosynthesis</keyword>
<comment type="similarity">
    <text evidence="9 10">Belongs to the thiamine-phosphate synthase family.</text>
</comment>
<dbReference type="GO" id="GO:0009228">
    <property type="term" value="P:thiamine biosynthetic process"/>
    <property type="evidence" value="ECO:0007669"/>
    <property type="project" value="UniProtKB-KW"/>
</dbReference>
<dbReference type="GO" id="GO:0000287">
    <property type="term" value="F:magnesium ion binding"/>
    <property type="evidence" value="ECO:0007669"/>
    <property type="project" value="UniProtKB-UniRule"/>
</dbReference>
<dbReference type="HAMAP" id="MF_00097">
    <property type="entry name" value="TMP_synthase"/>
    <property type="match status" value="1"/>
</dbReference>
<dbReference type="GO" id="GO:0005737">
    <property type="term" value="C:cytoplasm"/>
    <property type="evidence" value="ECO:0007669"/>
    <property type="project" value="TreeGrafter"/>
</dbReference>
<dbReference type="GO" id="GO:0009229">
    <property type="term" value="P:thiamine diphosphate biosynthetic process"/>
    <property type="evidence" value="ECO:0007669"/>
    <property type="project" value="UniProtKB-UniRule"/>
</dbReference>
<feature type="binding site" evidence="9">
    <location>
        <begin position="42"/>
        <end position="46"/>
    </location>
    <ligand>
        <name>4-amino-2-methyl-5-(diphosphooxymethyl)pyrimidine</name>
        <dbReference type="ChEBI" id="CHEBI:57841"/>
    </ligand>
</feature>
<keyword evidence="4 9" id="KW-0460">Magnesium</keyword>
<feature type="binding site" evidence="9">
    <location>
        <position position="75"/>
    </location>
    <ligand>
        <name>Mg(2+)</name>
        <dbReference type="ChEBI" id="CHEBI:18420"/>
    </ligand>
</feature>
<dbReference type="Gene3D" id="3.20.20.70">
    <property type="entry name" value="Aldolase class I"/>
    <property type="match status" value="1"/>
</dbReference>
<sequence>MEGGTAMKVNLSRIQYISDGMTFSEQERNISNALDSGINWIQLRWKHGSEKELYQLAESTRKRSESYDTTFIINDHLQLAKDLDADGIHLGLDDESIQTARAMLGNEKIIGGTANTFQDVLQRIQEGGDYIGLGPLRFTSTKQKLSPVLGFSGYSEIINRLNGENNPYPPIYAIGGIIEQDLQELLIAGVYGVAVSSLIQNDPSAASRMNQFYIQDYVENSR</sequence>
<protein>
    <recommendedName>
        <fullName evidence="9">Thiamine-phosphate synthase</fullName>
        <shortName evidence="9">TP synthase</shortName>
        <shortName evidence="9">TPS</shortName>
        <ecNumber evidence="9">2.5.1.3</ecNumber>
    </recommendedName>
    <alternativeName>
        <fullName evidence="9">Thiamine-phosphate pyrophosphorylase</fullName>
        <shortName evidence="9">TMP pyrophosphorylase</shortName>
        <shortName evidence="9">TMP-PPase</shortName>
    </alternativeName>
</protein>
<evidence type="ECO:0000313" key="14">
    <source>
        <dbReference type="Proteomes" id="UP000215355"/>
    </source>
</evidence>
<reference evidence="13 14" key="1">
    <citation type="submission" date="2017-06" db="EMBL/GenBank/DDBJ databases">
        <authorList>
            <consortium name="Pathogen Informatics"/>
        </authorList>
    </citation>
    <scope>NUCLEOTIDE SEQUENCE [LARGE SCALE GENOMIC DNA]</scope>
    <source>
        <strain evidence="13 14">NCTC12149</strain>
    </source>
</reference>
<organism evidence="13 14">
    <name type="scientific">Sphingobacterium mizutaii</name>
    <dbReference type="NCBI Taxonomy" id="1010"/>
    <lineage>
        <taxon>Bacteria</taxon>
        <taxon>Pseudomonadati</taxon>
        <taxon>Bacteroidota</taxon>
        <taxon>Sphingobacteriia</taxon>
        <taxon>Sphingobacteriales</taxon>
        <taxon>Sphingobacteriaceae</taxon>
        <taxon>Sphingobacterium</taxon>
    </lineage>
</organism>
<name>A0AAJ4XA91_9SPHI</name>
<dbReference type="KEGG" id="smiz:4412673_01358"/>
<comment type="pathway">
    <text evidence="1 9 11">Cofactor biosynthesis; thiamine diphosphate biosynthesis; thiamine phosphate from 4-amino-2-methyl-5-diphosphomethylpyrimidine and 4-methyl-5-(2-phosphoethyl)-thiazole: step 1/1.</text>
</comment>
<feature type="binding site" evidence="9">
    <location>
        <position position="176"/>
    </location>
    <ligand>
        <name>2-[(2R,5Z)-2-carboxy-4-methylthiazol-5(2H)-ylidene]ethyl phosphate</name>
        <dbReference type="ChEBI" id="CHEBI:62899"/>
    </ligand>
</feature>
<comment type="caution">
    <text evidence="9">Lacks conserved residue(s) required for the propagation of feature annotation.</text>
</comment>
<evidence type="ECO:0000256" key="4">
    <source>
        <dbReference type="ARBA" id="ARBA00022842"/>
    </source>
</evidence>
<dbReference type="InterPro" id="IPR013785">
    <property type="entry name" value="Aldolase_TIM"/>
</dbReference>
<dbReference type="PANTHER" id="PTHR20857">
    <property type="entry name" value="THIAMINE-PHOSPHATE PYROPHOSPHORYLASE"/>
    <property type="match status" value="1"/>
</dbReference>
<feature type="binding site" evidence="9">
    <location>
        <position position="113"/>
    </location>
    <ligand>
        <name>4-amino-2-methyl-5-(diphosphooxymethyl)pyrimidine</name>
        <dbReference type="ChEBI" id="CHEBI:57841"/>
    </ligand>
</feature>
<comment type="catalytic activity">
    <reaction evidence="7 9 10">
        <text>2-(2-carboxy-4-methylthiazol-5-yl)ethyl phosphate + 4-amino-2-methyl-5-(diphosphooxymethyl)pyrimidine + 2 H(+) = thiamine phosphate + CO2 + diphosphate</text>
        <dbReference type="Rhea" id="RHEA:47848"/>
        <dbReference type="ChEBI" id="CHEBI:15378"/>
        <dbReference type="ChEBI" id="CHEBI:16526"/>
        <dbReference type="ChEBI" id="CHEBI:33019"/>
        <dbReference type="ChEBI" id="CHEBI:37575"/>
        <dbReference type="ChEBI" id="CHEBI:57841"/>
        <dbReference type="ChEBI" id="CHEBI:62890"/>
        <dbReference type="EC" id="2.5.1.3"/>
    </reaction>
</comment>
<dbReference type="EMBL" id="LT906468">
    <property type="protein sequence ID" value="SNV47304.1"/>
    <property type="molecule type" value="Genomic_DNA"/>
</dbReference>
<evidence type="ECO:0000256" key="3">
    <source>
        <dbReference type="ARBA" id="ARBA00022723"/>
    </source>
</evidence>
<evidence type="ECO:0000256" key="8">
    <source>
        <dbReference type="ARBA" id="ARBA00047883"/>
    </source>
</evidence>
<proteinExistence type="inferred from homology"/>
<keyword evidence="2 9" id="KW-0808">Transferase</keyword>
<dbReference type="GO" id="GO:0004789">
    <property type="term" value="F:thiamine-phosphate diphosphorylase activity"/>
    <property type="evidence" value="ECO:0007669"/>
    <property type="project" value="UniProtKB-UniRule"/>
</dbReference>
<dbReference type="EC" id="2.5.1.3" evidence="9"/>
<dbReference type="RefSeq" id="WP_236736430.1">
    <property type="nucleotide sequence ID" value="NZ_FNGK01000001.1"/>
</dbReference>
<evidence type="ECO:0000313" key="13">
    <source>
        <dbReference type="EMBL" id="SNV47304.1"/>
    </source>
</evidence>
<dbReference type="InterPro" id="IPR034291">
    <property type="entry name" value="TMP_synthase"/>
</dbReference>
<comment type="function">
    <text evidence="9">Condenses 4-methyl-5-(beta-hydroxyethyl)thiazole monophosphate (THZ-P) and 2-methyl-4-amino-5-hydroxymethyl pyrimidine pyrophosphate (HMP-PP) to form thiamine monophosphate (TMP).</text>
</comment>
<feature type="domain" description="Thiamine phosphate synthase/TenI" evidence="12">
    <location>
        <begin position="24"/>
        <end position="199"/>
    </location>
</feature>
<evidence type="ECO:0000256" key="9">
    <source>
        <dbReference type="HAMAP-Rule" id="MF_00097"/>
    </source>
</evidence>
<comment type="catalytic activity">
    <reaction evidence="8 9 10">
        <text>2-[(2R,5Z)-2-carboxy-4-methylthiazol-5(2H)-ylidene]ethyl phosphate + 4-amino-2-methyl-5-(diphosphooxymethyl)pyrimidine + 2 H(+) = thiamine phosphate + CO2 + diphosphate</text>
        <dbReference type="Rhea" id="RHEA:47844"/>
        <dbReference type="ChEBI" id="CHEBI:15378"/>
        <dbReference type="ChEBI" id="CHEBI:16526"/>
        <dbReference type="ChEBI" id="CHEBI:33019"/>
        <dbReference type="ChEBI" id="CHEBI:37575"/>
        <dbReference type="ChEBI" id="CHEBI:57841"/>
        <dbReference type="ChEBI" id="CHEBI:62899"/>
        <dbReference type="EC" id="2.5.1.3"/>
    </reaction>
</comment>
<keyword evidence="3 9" id="KW-0479">Metal-binding</keyword>
<evidence type="ECO:0000256" key="5">
    <source>
        <dbReference type="ARBA" id="ARBA00022977"/>
    </source>
</evidence>
<feature type="binding site" evidence="9">
    <location>
        <position position="74"/>
    </location>
    <ligand>
        <name>4-amino-2-methyl-5-(diphosphooxymethyl)pyrimidine</name>
        <dbReference type="ChEBI" id="CHEBI:57841"/>
    </ligand>
</feature>
<evidence type="ECO:0000259" key="12">
    <source>
        <dbReference type="Pfam" id="PF02581"/>
    </source>
</evidence>
<dbReference type="CDD" id="cd00564">
    <property type="entry name" value="TMP_TenI"/>
    <property type="match status" value="1"/>
</dbReference>
<dbReference type="InterPro" id="IPR022998">
    <property type="entry name" value="ThiamineP_synth_TenI"/>
</dbReference>
<accession>A0AAJ4XA91</accession>
<dbReference type="InterPro" id="IPR036206">
    <property type="entry name" value="ThiamineP_synth_sf"/>
</dbReference>